<dbReference type="InterPro" id="IPR013087">
    <property type="entry name" value="Znf_C2H2_type"/>
</dbReference>
<dbReference type="InterPro" id="IPR050826">
    <property type="entry name" value="Krueppel_C2H2_ZnFinger"/>
</dbReference>
<dbReference type="VEuPathDB" id="VectorBase:LOC119164779"/>
<evidence type="ECO:0000256" key="5">
    <source>
        <dbReference type="ARBA" id="ARBA00022771"/>
    </source>
</evidence>
<dbReference type="VEuPathDB" id="VectorBase:LOC119165578"/>
<feature type="domain" description="C2H2-type" evidence="13">
    <location>
        <begin position="419"/>
        <end position="444"/>
    </location>
</feature>
<proteinExistence type="inferred from homology"/>
<dbReference type="PROSITE" id="PS50157">
    <property type="entry name" value="ZINC_FINGER_C2H2_2"/>
    <property type="match status" value="7"/>
</dbReference>
<dbReference type="SMART" id="SM00355">
    <property type="entry name" value="ZnF_C2H2"/>
    <property type="match status" value="7"/>
</dbReference>
<dbReference type="GO" id="GO:0003677">
    <property type="term" value="F:DNA binding"/>
    <property type="evidence" value="ECO:0007669"/>
    <property type="project" value="UniProtKB-KW"/>
</dbReference>
<feature type="domain" description="C2H2-type" evidence="13">
    <location>
        <begin position="131"/>
        <end position="158"/>
    </location>
</feature>
<dbReference type="FunFam" id="3.30.160.60:FF:000446">
    <property type="entry name" value="Zinc finger protein"/>
    <property type="match status" value="2"/>
</dbReference>
<gene>
    <name evidence="14" type="ORF">HPB51_012756</name>
</gene>
<dbReference type="Proteomes" id="UP000821866">
    <property type="component" value="Chromosome 3"/>
</dbReference>
<sequence>MLAPAPALLSRISISCRSGAAIAAQHSPTQKTWLSTEAQHGNRRGKHRCIRCDRVFVNRTRLWEHVQSHYGSPDYKCHLCSAVFPLQHQLSKHLRTHGDELPFVCEQCDSRFMYKESLCRHKRVHQGVRKYKCRHCPKAFFQRGYLVEHERIHTGERPFACNICDERPLSSRNWPTSGYRCSAQLTDLTNYLVYLICPAVRTTIHVTGTRLNGEPPMIDLSASTADELATFHVIACHLRSQAIVSKARNDAPRQTKEIHEDNGFMSTAIEREPSDIGDEQSREVGVEGPAKACGDPGHINTKTELPSSSSDQCEATATGTTLQMTGGREDNECISKGSVGFTTKQELLKHVHSHPTSTTRLECGQCGATFIKEASLIEHHKMHVPSATGDHKCPYCTDTFALQCDLTAHLRNHKAERPFACDLCGKRFVQHFQLVTHSRKCTEQ</sequence>
<keyword evidence="3" id="KW-0479">Metal-binding</keyword>
<dbReference type="PROSITE" id="PS00028">
    <property type="entry name" value="ZINC_FINGER_C2H2_1"/>
    <property type="match status" value="6"/>
</dbReference>
<comment type="similarity">
    <text evidence="2">Belongs to the krueppel C2H2-type zinc-finger protein family.</text>
</comment>
<evidence type="ECO:0000256" key="8">
    <source>
        <dbReference type="ARBA" id="ARBA00023125"/>
    </source>
</evidence>
<feature type="domain" description="C2H2-type" evidence="13">
    <location>
        <begin position="75"/>
        <end position="102"/>
    </location>
</feature>
<reference evidence="14" key="1">
    <citation type="journal article" date="2020" name="Cell">
        <title>Large-Scale Comparative Analyses of Tick Genomes Elucidate Their Genetic Diversity and Vector Capacities.</title>
        <authorList>
            <consortium name="Tick Genome and Microbiome Consortium (TIGMIC)"/>
            <person name="Jia N."/>
            <person name="Wang J."/>
            <person name="Shi W."/>
            <person name="Du L."/>
            <person name="Sun Y."/>
            <person name="Zhan W."/>
            <person name="Jiang J.F."/>
            <person name="Wang Q."/>
            <person name="Zhang B."/>
            <person name="Ji P."/>
            <person name="Bell-Sakyi L."/>
            <person name="Cui X.M."/>
            <person name="Yuan T.T."/>
            <person name="Jiang B.G."/>
            <person name="Yang W.F."/>
            <person name="Lam T.T."/>
            <person name="Chang Q.C."/>
            <person name="Ding S.J."/>
            <person name="Wang X.J."/>
            <person name="Zhu J.G."/>
            <person name="Ruan X.D."/>
            <person name="Zhao L."/>
            <person name="Wei J.T."/>
            <person name="Ye R.Z."/>
            <person name="Que T.C."/>
            <person name="Du C.H."/>
            <person name="Zhou Y.H."/>
            <person name="Cheng J.X."/>
            <person name="Dai P.F."/>
            <person name="Guo W.B."/>
            <person name="Han X.H."/>
            <person name="Huang E.J."/>
            <person name="Li L.F."/>
            <person name="Wei W."/>
            <person name="Gao Y.C."/>
            <person name="Liu J.Z."/>
            <person name="Shao H.Z."/>
            <person name="Wang X."/>
            <person name="Wang C.C."/>
            <person name="Yang T.C."/>
            <person name="Huo Q.B."/>
            <person name="Li W."/>
            <person name="Chen H.Y."/>
            <person name="Chen S.E."/>
            <person name="Zhou L.G."/>
            <person name="Ni X.B."/>
            <person name="Tian J.H."/>
            <person name="Sheng Y."/>
            <person name="Liu T."/>
            <person name="Pan Y.S."/>
            <person name="Xia L.Y."/>
            <person name="Li J."/>
            <person name="Zhao F."/>
            <person name="Cao W.C."/>
        </authorList>
    </citation>
    <scope>NUCLEOTIDE SEQUENCE</scope>
    <source>
        <strain evidence="14">Rmic-2018</strain>
    </source>
</reference>
<comment type="subcellular location">
    <subcellularLocation>
        <location evidence="1">Nucleus</location>
    </subcellularLocation>
</comment>
<dbReference type="EMBL" id="JABSTU010000005">
    <property type="protein sequence ID" value="KAH8031068.1"/>
    <property type="molecule type" value="Genomic_DNA"/>
</dbReference>
<evidence type="ECO:0000256" key="3">
    <source>
        <dbReference type="ARBA" id="ARBA00022723"/>
    </source>
</evidence>
<dbReference type="GO" id="GO:0008270">
    <property type="term" value="F:zinc ion binding"/>
    <property type="evidence" value="ECO:0007669"/>
    <property type="project" value="UniProtKB-KW"/>
</dbReference>
<dbReference type="InterPro" id="IPR036236">
    <property type="entry name" value="Znf_C2H2_sf"/>
</dbReference>
<keyword evidence="7" id="KW-0805">Transcription regulation</keyword>
<feature type="domain" description="C2H2-type" evidence="13">
    <location>
        <begin position="47"/>
        <end position="74"/>
    </location>
</feature>
<dbReference type="AlphaFoldDB" id="A0A9J6E9U7"/>
<reference evidence="14" key="2">
    <citation type="submission" date="2021-09" db="EMBL/GenBank/DDBJ databases">
        <authorList>
            <person name="Jia N."/>
            <person name="Wang J."/>
            <person name="Shi W."/>
            <person name="Du L."/>
            <person name="Sun Y."/>
            <person name="Zhan W."/>
            <person name="Jiang J."/>
            <person name="Wang Q."/>
            <person name="Zhang B."/>
            <person name="Ji P."/>
            <person name="Sakyi L.B."/>
            <person name="Cui X."/>
            <person name="Yuan T."/>
            <person name="Jiang B."/>
            <person name="Yang W."/>
            <person name="Lam T.T.-Y."/>
            <person name="Chang Q."/>
            <person name="Ding S."/>
            <person name="Wang X."/>
            <person name="Zhu J."/>
            <person name="Ruan X."/>
            <person name="Zhao L."/>
            <person name="Wei J."/>
            <person name="Que T."/>
            <person name="Du C."/>
            <person name="Cheng J."/>
            <person name="Dai P."/>
            <person name="Han X."/>
            <person name="Huang E."/>
            <person name="Gao Y."/>
            <person name="Liu J."/>
            <person name="Shao H."/>
            <person name="Ye R."/>
            <person name="Li L."/>
            <person name="Wei W."/>
            <person name="Wang X."/>
            <person name="Wang C."/>
            <person name="Huo Q."/>
            <person name="Li W."/>
            <person name="Guo W."/>
            <person name="Chen H."/>
            <person name="Chen S."/>
            <person name="Zhou L."/>
            <person name="Zhou L."/>
            <person name="Ni X."/>
            <person name="Tian J."/>
            <person name="Zhou Y."/>
            <person name="Sheng Y."/>
            <person name="Liu T."/>
            <person name="Pan Y."/>
            <person name="Xia L."/>
            <person name="Li J."/>
            <person name="Zhao F."/>
            <person name="Cao W."/>
        </authorList>
    </citation>
    <scope>NUCLEOTIDE SEQUENCE</scope>
    <source>
        <strain evidence="14">Rmic-2018</strain>
        <tissue evidence="14">Larvae</tissue>
    </source>
</reference>
<evidence type="ECO:0000256" key="2">
    <source>
        <dbReference type="ARBA" id="ARBA00006991"/>
    </source>
</evidence>
<dbReference type="FunFam" id="3.30.160.60:FF:000094">
    <property type="entry name" value="Zinc finger protein 605"/>
    <property type="match status" value="1"/>
</dbReference>
<evidence type="ECO:0000256" key="6">
    <source>
        <dbReference type="ARBA" id="ARBA00022833"/>
    </source>
</evidence>
<keyword evidence="6" id="KW-0862">Zinc</keyword>
<dbReference type="Gene3D" id="3.30.160.60">
    <property type="entry name" value="Classic Zinc Finger"/>
    <property type="match status" value="5"/>
</dbReference>
<comment type="caution">
    <text evidence="14">The sequence shown here is derived from an EMBL/GenBank/DDBJ whole genome shotgun (WGS) entry which is preliminary data.</text>
</comment>
<protein>
    <recommendedName>
        <fullName evidence="13">C2H2-type domain-containing protein</fullName>
    </recommendedName>
</protein>
<evidence type="ECO:0000313" key="15">
    <source>
        <dbReference type="Proteomes" id="UP000821866"/>
    </source>
</evidence>
<feature type="compositionally biased region" description="Polar residues" evidence="12">
    <location>
        <begin position="300"/>
        <end position="324"/>
    </location>
</feature>
<dbReference type="SUPFAM" id="SSF57667">
    <property type="entry name" value="beta-beta-alpha zinc fingers"/>
    <property type="match status" value="4"/>
</dbReference>
<keyword evidence="9" id="KW-0804">Transcription</keyword>
<feature type="domain" description="C2H2-type" evidence="13">
    <location>
        <begin position="103"/>
        <end position="130"/>
    </location>
</feature>
<accession>A0A9J6E9U7</accession>
<keyword evidence="4" id="KW-0677">Repeat</keyword>
<evidence type="ECO:0000256" key="11">
    <source>
        <dbReference type="PROSITE-ProRule" id="PRU00042"/>
    </source>
</evidence>
<evidence type="ECO:0000259" key="13">
    <source>
        <dbReference type="PROSITE" id="PS50157"/>
    </source>
</evidence>
<name>A0A9J6E9U7_RHIMP</name>
<feature type="domain" description="C2H2-type" evidence="13">
    <location>
        <begin position="391"/>
        <end position="418"/>
    </location>
</feature>
<organism evidence="14 15">
    <name type="scientific">Rhipicephalus microplus</name>
    <name type="common">Cattle tick</name>
    <name type="synonym">Boophilus microplus</name>
    <dbReference type="NCBI Taxonomy" id="6941"/>
    <lineage>
        <taxon>Eukaryota</taxon>
        <taxon>Metazoa</taxon>
        <taxon>Ecdysozoa</taxon>
        <taxon>Arthropoda</taxon>
        <taxon>Chelicerata</taxon>
        <taxon>Arachnida</taxon>
        <taxon>Acari</taxon>
        <taxon>Parasitiformes</taxon>
        <taxon>Ixodida</taxon>
        <taxon>Ixodoidea</taxon>
        <taxon>Ixodidae</taxon>
        <taxon>Rhipicephalinae</taxon>
        <taxon>Rhipicephalus</taxon>
        <taxon>Boophilus</taxon>
    </lineage>
</organism>
<evidence type="ECO:0000256" key="7">
    <source>
        <dbReference type="ARBA" id="ARBA00023015"/>
    </source>
</evidence>
<evidence type="ECO:0000313" key="14">
    <source>
        <dbReference type="EMBL" id="KAH8031068.1"/>
    </source>
</evidence>
<feature type="domain" description="C2H2-type" evidence="13">
    <location>
        <begin position="361"/>
        <end position="388"/>
    </location>
</feature>
<evidence type="ECO:0000256" key="10">
    <source>
        <dbReference type="ARBA" id="ARBA00023242"/>
    </source>
</evidence>
<dbReference type="GO" id="GO:0005634">
    <property type="term" value="C:nucleus"/>
    <property type="evidence" value="ECO:0007669"/>
    <property type="project" value="UniProtKB-SubCell"/>
</dbReference>
<evidence type="ECO:0000256" key="1">
    <source>
        <dbReference type="ARBA" id="ARBA00004123"/>
    </source>
</evidence>
<dbReference type="PANTHER" id="PTHR24377">
    <property type="entry name" value="IP01015P-RELATED"/>
    <property type="match status" value="1"/>
</dbReference>
<evidence type="ECO:0000256" key="12">
    <source>
        <dbReference type="SAM" id="MobiDB-lite"/>
    </source>
</evidence>
<dbReference type="Pfam" id="PF00096">
    <property type="entry name" value="zf-C2H2"/>
    <property type="match status" value="3"/>
</dbReference>
<keyword evidence="8" id="KW-0238">DNA-binding</keyword>
<feature type="region of interest" description="Disordered" evidence="12">
    <location>
        <begin position="286"/>
        <end position="329"/>
    </location>
</feature>
<evidence type="ECO:0000256" key="4">
    <source>
        <dbReference type="ARBA" id="ARBA00022737"/>
    </source>
</evidence>
<keyword evidence="15" id="KW-1185">Reference proteome</keyword>
<keyword evidence="10" id="KW-0539">Nucleus</keyword>
<keyword evidence="5 11" id="KW-0863">Zinc-finger</keyword>
<evidence type="ECO:0000256" key="9">
    <source>
        <dbReference type="ARBA" id="ARBA00023163"/>
    </source>
</evidence>